<dbReference type="Proteomes" id="UP000256964">
    <property type="component" value="Unassembled WGS sequence"/>
</dbReference>
<accession>A0A371DA56</accession>
<dbReference type="InterPro" id="IPR010730">
    <property type="entry name" value="HET"/>
</dbReference>
<dbReference type="Pfam" id="PF26640">
    <property type="entry name" value="DUF8212"/>
    <property type="match status" value="1"/>
</dbReference>
<evidence type="ECO:0000313" key="4">
    <source>
        <dbReference type="Proteomes" id="UP000256964"/>
    </source>
</evidence>
<organism evidence="3 4">
    <name type="scientific">Lentinus brumalis</name>
    <dbReference type="NCBI Taxonomy" id="2498619"/>
    <lineage>
        <taxon>Eukaryota</taxon>
        <taxon>Fungi</taxon>
        <taxon>Dikarya</taxon>
        <taxon>Basidiomycota</taxon>
        <taxon>Agaricomycotina</taxon>
        <taxon>Agaricomycetes</taxon>
        <taxon>Polyporales</taxon>
        <taxon>Polyporaceae</taxon>
        <taxon>Lentinus</taxon>
    </lineage>
</organism>
<feature type="domain" description="DUF8212" evidence="2">
    <location>
        <begin position="230"/>
        <end position="259"/>
    </location>
</feature>
<keyword evidence="4" id="KW-1185">Reference proteome</keyword>
<dbReference type="PANTHER" id="PTHR10622">
    <property type="entry name" value="HET DOMAIN-CONTAINING PROTEIN"/>
    <property type="match status" value="1"/>
</dbReference>
<gene>
    <name evidence="3" type="ORF">OH76DRAFT_1350710</name>
</gene>
<protein>
    <submittedName>
        <fullName evidence="3">HET-domain-containing protein</fullName>
    </submittedName>
</protein>
<dbReference type="Pfam" id="PF06985">
    <property type="entry name" value="HET"/>
    <property type="match status" value="1"/>
</dbReference>
<dbReference type="InterPro" id="IPR058525">
    <property type="entry name" value="DUF8212"/>
</dbReference>
<proteinExistence type="predicted"/>
<dbReference type="OrthoDB" id="2727312at2759"/>
<evidence type="ECO:0000259" key="2">
    <source>
        <dbReference type="Pfam" id="PF26640"/>
    </source>
</evidence>
<evidence type="ECO:0000313" key="3">
    <source>
        <dbReference type="EMBL" id="RDX49419.1"/>
    </source>
</evidence>
<dbReference type="STRING" id="139420.A0A371DA56"/>
<reference evidence="3 4" key="1">
    <citation type="journal article" date="2018" name="Biotechnol. Biofuels">
        <title>Integrative visual omics of the white-rot fungus Polyporus brumalis exposes the biotechnological potential of its oxidative enzymes for delignifying raw plant biomass.</title>
        <authorList>
            <person name="Miyauchi S."/>
            <person name="Rancon A."/>
            <person name="Drula E."/>
            <person name="Hage H."/>
            <person name="Chaduli D."/>
            <person name="Favel A."/>
            <person name="Grisel S."/>
            <person name="Henrissat B."/>
            <person name="Herpoel-Gimbert I."/>
            <person name="Ruiz-Duenas F.J."/>
            <person name="Chevret D."/>
            <person name="Hainaut M."/>
            <person name="Lin J."/>
            <person name="Wang M."/>
            <person name="Pangilinan J."/>
            <person name="Lipzen A."/>
            <person name="Lesage-Meessen L."/>
            <person name="Navarro D."/>
            <person name="Riley R."/>
            <person name="Grigoriev I.V."/>
            <person name="Zhou S."/>
            <person name="Raouche S."/>
            <person name="Rosso M.N."/>
        </authorList>
    </citation>
    <scope>NUCLEOTIDE SEQUENCE [LARGE SCALE GENOMIC DNA]</scope>
    <source>
        <strain evidence="3 4">BRFM 1820</strain>
    </source>
</reference>
<dbReference type="EMBL" id="KZ857405">
    <property type="protein sequence ID" value="RDX49419.1"/>
    <property type="molecule type" value="Genomic_DNA"/>
</dbReference>
<dbReference type="AlphaFoldDB" id="A0A371DA56"/>
<sequence length="318" mass="36202">MWFLRTSRAELQHFSQPPQRYAILSHVWGDDEQSFQDIRTLHTTHAGSGKDDPRARASPKIRGCCIYAEAQGFGWLWVDTCCIDKTSSAELSEAINSMYQWYARAAVCYVYLHDVSSGADPSARKSSFRWSKWFTRGWTLQELIAPKRVYFLSHDWVQLGDKALFARLLEEITGIDVNVLTFHVELSSVPVAKRMQWASRRITTRIEDEAYSLMGIFGVHMATIYGEGRQAFRRLQEEIMKNIADHSLLTWGLGLPGDHFAGRYLIKPMMRCSLLARSAADFQKPQADVLTTSVSEYRSALERAALTSDRPTAHAEVI</sequence>
<evidence type="ECO:0000259" key="1">
    <source>
        <dbReference type="Pfam" id="PF06985"/>
    </source>
</evidence>
<name>A0A371DA56_9APHY</name>
<dbReference type="PANTHER" id="PTHR10622:SF10">
    <property type="entry name" value="HET DOMAIN-CONTAINING PROTEIN"/>
    <property type="match status" value="1"/>
</dbReference>
<feature type="domain" description="Heterokaryon incompatibility" evidence="1">
    <location>
        <begin position="21"/>
        <end position="119"/>
    </location>
</feature>